<feature type="compositionally biased region" description="Low complexity" evidence="1">
    <location>
        <begin position="78"/>
        <end position="89"/>
    </location>
</feature>
<name>A0A6G1C402_9ORYZ</name>
<proteinExistence type="predicted"/>
<accession>A0A6G1C402</accession>
<evidence type="ECO:0000313" key="3">
    <source>
        <dbReference type="Proteomes" id="UP000479710"/>
    </source>
</evidence>
<gene>
    <name evidence="2" type="ORF">E2562_008538</name>
</gene>
<evidence type="ECO:0000256" key="1">
    <source>
        <dbReference type="SAM" id="MobiDB-lite"/>
    </source>
</evidence>
<feature type="region of interest" description="Disordered" evidence="1">
    <location>
        <begin position="1"/>
        <end position="20"/>
    </location>
</feature>
<organism evidence="2 3">
    <name type="scientific">Oryza meyeriana var. granulata</name>
    <dbReference type="NCBI Taxonomy" id="110450"/>
    <lineage>
        <taxon>Eukaryota</taxon>
        <taxon>Viridiplantae</taxon>
        <taxon>Streptophyta</taxon>
        <taxon>Embryophyta</taxon>
        <taxon>Tracheophyta</taxon>
        <taxon>Spermatophyta</taxon>
        <taxon>Magnoliopsida</taxon>
        <taxon>Liliopsida</taxon>
        <taxon>Poales</taxon>
        <taxon>Poaceae</taxon>
        <taxon>BOP clade</taxon>
        <taxon>Oryzoideae</taxon>
        <taxon>Oryzeae</taxon>
        <taxon>Oryzinae</taxon>
        <taxon>Oryza</taxon>
        <taxon>Oryza meyeriana</taxon>
    </lineage>
</organism>
<feature type="region of interest" description="Disordered" evidence="1">
    <location>
        <begin position="29"/>
        <end position="117"/>
    </location>
</feature>
<dbReference type="EMBL" id="SPHZ02000010">
    <property type="protein sequence ID" value="KAF0895198.1"/>
    <property type="molecule type" value="Genomic_DNA"/>
</dbReference>
<protein>
    <submittedName>
        <fullName evidence="2">Uncharacterized protein</fullName>
    </submittedName>
</protein>
<comment type="caution">
    <text evidence="2">The sequence shown here is derived from an EMBL/GenBank/DDBJ whole genome shotgun (WGS) entry which is preliminary data.</text>
</comment>
<sequence length="117" mass="12917">MPSSRRPPVEEPYTTRAAPLTAGLQQIRRESSYRRTRDTAAESMKKRWRPGREIDAEVEPPKEGKGGQLPERRMHMRSSAPGLSLPLSPVAMLQDPASSNLTAPWSPDPIASDLTAV</sequence>
<reference evidence="2 3" key="1">
    <citation type="submission" date="2019-11" db="EMBL/GenBank/DDBJ databases">
        <title>Whole genome sequence of Oryza granulata.</title>
        <authorList>
            <person name="Li W."/>
        </authorList>
    </citation>
    <scope>NUCLEOTIDE SEQUENCE [LARGE SCALE GENOMIC DNA]</scope>
    <source>
        <strain evidence="3">cv. Menghai</strain>
        <tissue evidence="2">Leaf</tissue>
    </source>
</reference>
<dbReference type="AlphaFoldDB" id="A0A6G1C402"/>
<feature type="compositionally biased region" description="Basic and acidic residues" evidence="1">
    <location>
        <begin position="29"/>
        <end position="73"/>
    </location>
</feature>
<evidence type="ECO:0000313" key="2">
    <source>
        <dbReference type="EMBL" id="KAF0895198.1"/>
    </source>
</evidence>
<dbReference type="Proteomes" id="UP000479710">
    <property type="component" value="Unassembled WGS sequence"/>
</dbReference>
<keyword evidence="3" id="KW-1185">Reference proteome</keyword>